<feature type="signal peptide" evidence="3">
    <location>
        <begin position="1"/>
        <end position="22"/>
    </location>
</feature>
<evidence type="ECO:0000313" key="4">
    <source>
        <dbReference type="EMBL" id="AKG42653.1"/>
    </source>
</evidence>
<proteinExistence type="inferred from homology"/>
<dbReference type="GO" id="GO:0006801">
    <property type="term" value="P:superoxide metabolic process"/>
    <property type="evidence" value="ECO:0007669"/>
    <property type="project" value="InterPro"/>
</dbReference>
<dbReference type="PATRIC" id="fig|408015.6.peg.1303"/>
<dbReference type="EMBL" id="CP009922">
    <property type="protein sequence ID" value="AKG42653.1"/>
    <property type="molecule type" value="Genomic_DNA"/>
</dbReference>
<evidence type="ECO:0000256" key="2">
    <source>
        <dbReference type="SAM" id="MobiDB-lite"/>
    </source>
</evidence>
<dbReference type="STRING" id="408015.SXIM_12690"/>
<reference evidence="4" key="1">
    <citation type="submission" date="2019-08" db="EMBL/GenBank/DDBJ databases">
        <title>Complete genome sequence of a mangrove-derived Streptomyces xiamenensis.</title>
        <authorList>
            <person name="Xu J."/>
        </authorList>
    </citation>
    <scope>NUCLEOTIDE SEQUENCE</scope>
    <source>
        <strain evidence="4">318</strain>
    </source>
</reference>
<dbReference type="KEGG" id="sxi:SXIM_12690"/>
<feature type="chain" id="PRO_5038353297" evidence="3">
    <location>
        <begin position="23"/>
        <end position="184"/>
    </location>
</feature>
<evidence type="ECO:0000313" key="5">
    <source>
        <dbReference type="Proteomes" id="UP000034034"/>
    </source>
</evidence>
<feature type="region of interest" description="Disordered" evidence="2">
    <location>
        <begin position="99"/>
        <end position="124"/>
    </location>
</feature>
<evidence type="ECO:0000256" key="3">
    <source>
        <dbReference type="SAM" id="SignalP"/>
    </source>
</evidence>
<dbReference type="Gene3D" id="2.60.40.200">
    <property type="entry name" value="Superoxide dismutase, copper/zinc binding domain"/>
    <property type="match status" value="1"/>
</dbReference>
<keyword evidence="3" id="KW-0732">Signal</keyword>
<keyword evidence="5" id="KW-1185">Reference proteome</keyword>
<dbReference type="Proteomes" id="UP000034034">
    <property type="component" value="Chromosome"/>
</dbReference>
<dbReference type="HOGENOM" id="CLU_095346_1_0_11"/>
<accession>A0A0F7FSR8</accession>
<sequence length="184" mass="19363">MRVLARSLAPAMVLTLAGTGIAQARAGDDGAHWLRAWGYTVPPGESDGRDALTYDEDLVPAGARIQVVQRVTGDAMTVELEVRGVLPGHTFGAHVHESPCGEDPADSGPHYQNVPGEDPGAANPRNEVWLDFTADSQGRGTAVSRHAWVFRPGEANSLVLHEHATGDHGVAGGRVACLTVAFTD</sequence>
<dbReference type="RefSeq" id="WP_078847069.1">
    <property type="nucleotide sequence ID" value="NZ_CP009922.3"/>
</dbReference>
<name>A0A0F7FSR8_9ACTN</name>
<dbReference type="GO" id="GO:0046872">
    <property type="term" value="F:metal ion binding"/>
    <property type="evidence" value="ECO:0007669"/>
    <property type="project" value="InterPro"/>
</dbReference>
<dbReference type="InterPro" id="IPR036423">
    <property type="entry name" value="SOD-like_Cu/Zn_dom_sf"/>
</dbReference>
<comment type="similarity">
    <text evidence="1">Belongs to the Cu-Zn superoxide dismutase family.</text>
</comment>
<organism evidence="4 5">
    <name type="scientific">Streptomyces xiamenensis</name>
    <dbReference type="NCBI Taxonomy" id="408015"/>
    <lineage>
        <taxon>Bacteria</taxon>
        <taxon>Bacillati</taxon>
        <taxon>Actinomycetota</taxon>
        <taxon>Actinomycetes</taxon>
        <taxon>Kitasatosporales</taxon>
        <taxon>Streptomycetaceae</taxon>
        <taxon>Streptomyces</taxon>
    </lineage>
</organism>
<evidence type="ECO:0000256" key="1">
    <source>
        <dbReference type="ARBA" id="ARBA00010457"/>
    </source>
</evidence>
<dbReference type="SUPFAM" id="SSF49329">
    <property type="entry name" value="Cu,Zn superoxide dismutase-like"/>
    <property type="match status" value="1"/>
</dbReference>
<gene>
    <name evidence="4" type="ORF">SXIM_12690</name>
</gene>
<dbReference type="AlphaFoldDB" id="A0A0F7FSR8"/>
<protein>
    <submittedName>
        <fullName evidence="4">Superoxide dismutase</fullName>
    </submittedName>
</protein>